<comment type="caution">
    <text evidence="1">The sequence shown here is derived from an EMBL/GenBank/DDBJ whole genome shotgun (WGS) entry which is preliminary data.</text>
</comment>
<evidence type="ECO:0000313" key="1">
    <source>
        <dbReference type="EMBL" id="GAQ18296.1"/>
    </source>
</evidence>
<dbReference type="NCBIfam" id="TIGR02328">
    <property type="entry name" value="TIGR02328 family protein"/>
    <property type="match status" value="1"/>
</dbReference>
<dbReference type="RefSeq" id="WP_058950374.1">
    <property type="nucleotide sequence ID" value="NZ_BBXV01000026.1"/>
</dbReference>
<dbReference type="InterPro" id="IPR012650">
    <property type="entry name" value="CHP02328"/>
</dbReference>
<dbReference type="Proteomes" id="UP000052946">
    <property type="component" value="Unassembled WGS sequence"/>
</dbReference>
<evidence type="ECO:0000313" key="2">
    <source>
        <dbReference type="Proteomes" id="UP000052946"/>
    </source>
</evidence>
<gene>
    <name evidence="1" type="ORF">OPHB3_2235</name>
</gene>
<sequence length="131" mass="15789">MRLWHENLIPHLPRQQLLGQHRECCALRGNGWGKPHSTVNYVFDYSPYRLFIYHQLIMREMQKRGYRVDPLWEDPFYRGKISEAHNENSLYANEHVDELERPLYPEHSPVYLKECLDNLSEKGIELPRIQE</sequence>
<proteinExistence type="predicted"/>
<organism evidence="1 2">
    <name type="scientific">Oceanobacillus picturae</name>
    <dbReference type="NCBI Taxonomy" id="171693"/>
    <lineage>
        <taxon>Bacteria</taxon>
        <taxon>Bacillati</taxon>
        <taxon>Bacillota</taxon>
        <taxon>Bacilli</taxon>
        <taxon>Bacillales</taxon>
        <taxon>Bacillaceae</taxon>
        <taxon>Oceanobacillus</taxon>
    </lineage>
</organism>
<name>A0A0U9HDL7_9BACI</name>
<dbReference type="AlphaFoldDB" id="A0A0U9HDL7"/>
<dbReference type="InterPro" id="IPR004260">
    <property type="entry name" value="Pyr-dimer_DNA_glycosylase"/>
</dbReference>
<dbReference type="OrthoDB" id="360137at2"/>
<reference evidence="2" key="1">
    <citation type="submission" date="2015-07" db="EMBL/GenBank/DDBJ databases">
        <title>Draft Genome Sequence of Oceanobacillus picturae Heshi-B3 that Was Isolated from Fermented Rice Bran with Aging Salted Mackerel, Which Was Named Heshiko as Traditional Fermented Seafood in Japan.</title>
        <authorList>
            <person name="Akuzawa S."/>
            <person name="Nakagawa J."/>
            <person name="Kanekatsu T."/>
            <person name="Kanesaki Y."/>
            <person name="Suzuki T."/>
        </authorList>
    </citation>
    <scope>NUCLEOTIDE SEQUENCE [LARGE SCALE GENOMIC DNA]</scope>
    <source>
        <strain evidence="2">Heshi-B3</strain>
    </source>
</reference>
<reference evidence="1 2" key="2">
    <citation type="journal article" date="2016" name="Genome Announc.">
        <title>Draft Genome Sequence of Oceanobacillus picturae Heshi-B3, Isolated from Fermented Rice Bran in a Traditional Japanese Seafood Dish.</title>
        <authorList>
            <person name="Akuzawa S."/>
            <person name="Nagaoka J."/>
            <person name="Kanekatsu M."/>
            <person name="Kanesaki Y."/>
            <person name="Suzuki T."/>
        </authorList>
    </citation>
    <scope>NUCLEOTIDE SEQUENCE [LARGE SCALE GENOMIC DNA]</scope>
    <source>
        <strain evidence="1 2">Heshi-B3</strain>
    </source>
</reference>
<accession>A0A0U9HDL7</accession>
<dbReference type="EMBL" id="BBXV01000026">
    <property type="protein sequence ID" value="GAQ18296.1"/>
    <property type="molecule type" value="Genomic_DNA"/>
</dbReference>
<protein>
    <submittedName>
        <fullName evidence="1">Pyrimidine dimer DNA glycosylase</fullName>
    </submittedName>
</protein>
<dbReference type="Pfam" id="PF03013">
    <property type="entry name" value="Pyr_excise"/>
    <property type="match status" value="1"/>
</dbReference>